<proteinExistence type="inferred from homology"/>
<dbReference type="PANTHER" id="PTHR24300:SF369">
    <property type="entry name" value="CYTOCHROME P450 FAMILY"/>
    <property type="match status" value="1"/>
</dbReference>
<keyword evidence="7 8" id="KW-0349">Heme</keyword>
<dbReference type="InterPro" id="IPR002401">
    <property type="entry name" value="Cyt_P450_E_grp-I"/>
</dbReference>
<dbReference type="Gene3D" id="1.10.630.10">
    <property type="entry name" value="Cytochrome P450"/>
    <property type="match status" value="1"/>
</dbReference>
<comment type="cofactor">
    <cofactor evidence="1 7">
        <name>heme</name>
        <dbReference type="ChEBI" id="CHEBI:30413"/>
    </cofactor>
</comment>
<evidence type="ECO:0000256" key="1">
    <source>
        <dbReference type="ARBA" id="ARBA00001971"/>
    </source>
</evidence>
<dbReference type="InterPro" id="IPR050182">
    <property type="entry name" value="Cytochrome_P450_fam2"/>
</dbReference>
<name>A0AAF3F3G0_9BILA</name>
<evidence type="ECO:0000256" key="9">
    <source>
        <dbReference type="SAM" id="Phobius"/>
    </source>
</evidence>
<dbReference type="FunFam" id="1.10.630.10:FF:000036">
    <property type="entry name" value="CYtochrome P450 family"/>
    <property type="match status" value="1"/>
</dbReference>
<keyword evidence="9" id="KW-0812">Transmembrane</keyword>
<feature type="binding site" description="axial binding residue" evidence="7">
    <location>
        <position position="439"/>
    </location>
    <ligand>
        <name>heme</name>
        <dbReference type="ChEBI" id="CHEBI:30413"/>
    </ligand>
    <ligandPart>
        <name>Fe</name>
        <dbReference type="ChEBI" id="CHEBI:18248"/>
    </ligandPart>
</feature>
<feature type="transmembrane region" description="Helical" evidence="9">
    <location>
        <begin position="31"/>
        <end position="51"/>
    </location>
</feature>
<evidence type="ECO:0000256" key="7">
    <source>
        <dbReference type="PIRSR" id="PIRSR602401-1"/>
    </source>
</evidence>
<dbReference type="WBParaSite" id="MBELARI_LOCUS21088">
    <property type="protein sequence ID" value="MBELARI_LOCUS21088"/>
    <property type="gene ID" value="MBELARI_LOCUS21088"/>
</dbReference>
<dbReference type="SUPFAM" id="SSF48264">
    <property type="entry name" value="Cytochrome P450"/>
    <property type="match status" value="1"/>
</dbReference>
<evidence type="ECO:0000256" key="4">
    <source>
        <dbReference type="ARBA" id="ARBA00023002"/>
    </source>
</evidence>
<dbReference type="GO" id="GO:0006805">
    <property type="term" value="P:xenobiotic metabolic process"/>
    <property type="evidence" value="ECO:0007669"/>
    <property type="project" value="TreeGrafter"/>
</dbReference>
<dbReference type="InterPro" id="IPR017972">
    <property type="entry name" value="Cyt_P450_CS"/>
</dbReference>
<evidence type="ECO:0000256" key="3">
    <source>
        <dbReference type="ARBA" id="ARBA00022723"/>
    </source>
</evidence>
<keyword evidence="4 8" id="KW-0560">Oxidoreductase</keyword>
<dbReference type="AlphaFoldDB" id="A0AAF3F3G0"/>
<dbReference type="GO" id="GO:0020037">
    <property type="term" value="F:heme binding"/>
    <property type="evidence" value="ECO:0007669"/>
    <property type="project" value="InterPro"/>
</dbReference>
<dbReference type="Proteomes" id="UP000887575">
    <property type="component" value="Unassembled WGS sequence"/>
</dbReference>
<dbReference type="PROSITE" id="PS00086">
    <property type="entry name" value="CYTOCHROME_P450"/>
    <property type="match status" value="1"/>
</dbReference>
<keyword evidence="6 8" id="KW-0503">Monooxygenase</keyword>
<feature type="transmembrane region" description="Helical" evidence="9">
    <location>
        <begin position="58"/>
        <end position="77"/>
    </location>
</feature>
<dbReference type="GO" id="GO:0005506">
    <property type="term" value="F:iron ion binding"/>
    <property type="evidence" value="ECO:0007669"/>
    <property type="project" value="InterPro"/>
</dbReference>
<dbReference type="GO" id="GO:0005737">
    <property type="term" value="C:cytoplasm"/>
    <property type="evidence" value="ECO:0007669"/>
    <property type="project" value="TreeGrafter"/>
</dbReference>
<dbReference type="PANTHER" id="PTHR24300">
    <property type="entry name" value="CYTOCHROME P450 508A4-RELATED"/>
    <property type="match status" value="1"/>
</dbReference>
<reference evidence="11" key="1">
    <citation type="submission" date="2024-02" db="UniProtKB">
        <authorList>
            <consortium name="WormBaseParasite"/>
        </authorList>
    </citation>
    <scope>IDENTIFICATION</scope>
</reference>
<evidence type="ECO:0000256" key="8">
    <source>
        <dbReference type="RuleBase" id="RU000461"/>
    </source>
</evidence>
<organism evidence="10 11">
    <name type="scientific">Mesorhabditis belari</name>
    <dbReference type="NCBI Taxonomy" id="2138241"/>
    <lineage>
        <taxon>Eukaryota</taxon>
        <taxon>Metazoa</taxon>
        <taxon>Ecdysozoa</taxon>
        <taxon>Nematoda</taxon>
        <taxon>Chromadorea</taxon>
        <taxon>Rhabditida</taxon>
        <taxon>Rhabditina</taxon>
        <taxon>Rhabditomorpha</taxon>
        <taxon>Rhabditoidea</taxon>
        <taxon>Rhabditidae</taxon>
        <taxon>Mesorhabditinae</taxon>
        <taxon>Mesorhabditis</taxon>
    </lineage>
</organism>
<dbReference type="GO" id="GO:0006082">
    <property type="term" value="P:organic acid metabolic process"/>
    <property type="evidence" value="ECO:0007669"/>
    <property type="project" value="TreeGrafter"/>
</dbReference>
<dbReference type="Pfam" id="PF00067">
    <property type="entry name" value="p450"/>
    <property type="match status" value="1"/>
</dbReference>
<evidence type="ECO:0000256" key="6">
    <source>
        <dbReference type="ARBA" id="ARBA00023033"/>
    </source>
</evidence>
<keyword evidence="9" id="KW-1133">Transmembrane helix</keyword>
<keyword evidence="3 7" id="KW-0479">Metal-binding</keyword>
<keyword evidence="9" id="KW-0472">Membrane</keyword>
<dbReference type="InterPro" id="IPR036396">
    <property type="entry name" value="Cyt_P450_sf"/>
</dbReference>
<protein>
    <submittedName>
        <fullName evidence="11">Cytochrome P450</fullName>
    </submittedName>
</protein>
<evidence type="ECO:0000256" key="5">
    <source>
        <dbReference type="ARBA" id="ARBA00023004"/>
    </source>
</evidence>
<keyword evidence="10" id="KW-1185">Reference proteome</keyword>
<evidence type="ECO:0000256" key="2">
    <source>
        <dbReference type="ARBA" id="ARBA00010617"/>
    </source>
</evidence>
<accession>A0AAF3F3G0</accession>
<comment type="similarity">
    <text evidence="2 8">Belongs to the cytochrome P450 family.</text>
</comment>
<keyword evidence="5 7" id="KW-0408">Iron</keyword>
<evidence type="ECO:0000313" key="11">
    <source>
        <dbReference type="WBParaSite" id="MBELARI_LOCUS21088"/>
    </source>
</evidence>
<dbReference type="PRINTS" id="PR00463">
    <property type="entry name" value="EP450I"/>
</dbReference>
<dbReference type="PRINTS" id="PR00385">
    <property type="entry name" value="P450"/>
</dbReference>
<dbReference type="GO" id="GO:0016712">
    <property type="term" value="F:oxidoreductase activity, acting on paired donors, with incorporation or reduction of molecular oxygen, reduced flavin or flavoprotein as one donor, and incorporation of one atom of oxygen"/>
    <property type="evidence" value="ECO:0007669"/>
    <property type="project" value="TreeGrafter"/>
</dbReference>
<sequence>MLLFLFLILISLFLFYEFYWKRRNYPPGPLPLPLFGNLLQILLNFPGYELFMKWRQQYGPVFTFWFSFSPIVVVADYETMRESLVKDGDKYADRYTLEEFNALVRGGQYGIIQANGDLWREQRRFTLHTLRDFGMGRNLMEERVMLEVDFLAERLIQQGSNIFVQKEFDTAVGSIINNILFGYRFDEEHMHEFDLVKGALRKMMQSGSNPLFLVAASVPFTRDLPLFKGAFQQVMNDNKTFYGFIAKQINARRADVDLESEISNDFVECYLKEQHKKKGSDQEDFYSDIQLQNLVLDMWMAGLETTSNTLTWALCYILNHPEVQEKLHEELDRVIKSDRKITMSDKNSLPYVNAVINETQRLGNLLPQNTPRKTSEEVILGGYRIPKGTPIMAQIATLFCDEKIFPEPYRFNPDRFINLDGSLKSYPEFIPFSLGKRQCVGEGLAKVELFLFLANLYQQFIITSDIRPSIEKKPAQIITAQPFYCNVARRFS</sequence>
<evidence type="ECO:0000313" key="10">
    <source>
        <dbReference type="Proteomes" id="UP000887575"/>
    </source>
</evidence>
<dbReference type="InterPro" id="IPR001128">
    <property type="entry name" value="Cyt_P450"/>
</dbReference>
<dbReference type="CDD" id="cd20617">
    <property type="entry name" value="CYP1_2-like"/>
    <property type="match status" value="1"/>
</dbReference>